<dbReference type="Gene3D" id="6.10.20.100">
    <property type="match status" value="1"/>
</dbReference>
<comment type="similarity">
    <text evidence="1">Belongs to the HypD family.</text>
</comment>
<keyword evidence="2" id="KW-0479">Metal-binding</keyword>
<dbReference type="GO" id="GO:0051604">
    <property type="term" value="P:protein maturation"/>
    <property type="evidence" value="ECO:0007669"/>
    <property type="project" value="TreeGrafter"/>
</dbReference>
<dbReference type="AlphaFoldDB" id="A0A0F9P678"/>
<reference evidence="4" key="1">
    <citation type="journal article" date="2015" name="Nature">
        <title>Complex archaea that bridge the gap between prokaryotes and eukaryotes.</title>
        <authorList>
            <person name="Spang A."/>
            <person name="Saw J.H."/>
            <person name="Jorgensen S.L."/>
            <person name="Zaremba-Niedzwiedzka K."/>
            <person name="Martijn J."/>
            <person name="Lind A.E."/>
            <person name="van Eijk R."/>
            <person name="Schleper C."/>
            <person name="Guy L."/>
            <person name="Ettema T.J."/>
        </authorList>
    </citation>
    <scope>NUCLEOTIDE SEQUENCE</scope>
</reference>
<comment type="caution">
    <text evidence="4">The sequence shown here is derived from an EMBL/GenBank/DDBJ whole genome shotgun (WGS) entry which is preliminary data.</text>
</comment>
<keyword evidence="3" id="KW-0408">Iron</keyword>
<dbReference type="PANTHER" id="PTHR30149:SF0">
    <property type="entry name" value="HYDROGENASE MATURATION FACTOR HYPD"/>
    <property type="match status" value="1"/>
</dbReference>
<name>A0A0F9P678_9ZZZZ</name>
<dbReference type="NCBIfam" id="TIGR00075">
    <property type="entry name" value="hypD"/>
    <property type="match status" value="1"/>
</dbReference>
<accession>A0A0F9P678</accession>
<sequence>MDIPGLNILRSKEFTAKLVAKIKSKTKNLNRNLKFMHVCGTHEHTISKFGLRTLLPKEIEILSGPGCPVCICPAADIDKAVELGKRDNTIIATFGDMIRVPASNISLAELKAKGADIRIVYGPNDAVKLAKELPDKEVIFFAIGFETTAPLVGYELQSKPPSNFSVICALKLIPAALELLMSQSQLQIDGFISPGHVSTIIGLKPYEIFSQGYRIPNVISGFEPNDVLLTILMLINEVREKKYDTINEYSRVVKPEGNLVAQKIIEEVFQPVSSPWRGIGRIMDGGLVIKKEYEEFDADKKFDIKIEKSQDIPPGCSCHLIMVGKLNPNDCTLFRKECTPVNPIGPCMVSQEGTCNIFYKYHSDSYP</sequence>
<dbReference type="PANTHER" id="PTHR30149">
    <property type="entry name" value="HYDROGENASE PROTEIN ASSEMBLY PROTEIN HYPD"/>
    <property type="match status" value="1"/>
</dbReference>
<evidence type="ECO:0000313" key="4">
    <source>
        <dbReference type="EMBL" id="KKN19907.1"/>
    </source>
</evidence>
<dbReference type="Pfam" id="PF01924">
    <property type="entry name" value="HypD"/>
    <property type="match status" value="1"/>
</dbReference>
<dbReference type="EMBL" id="LAZR01003291">
    <property type="protein sequence ID" value="KKN19907.1"/>
    <property type="molecule type" value="Genomic_DNA"/>
</dbReference>
<dbReference type="PIRSF" id="PIRSF005622">
    <property type="entry name" value="Hydrgn_mat_hypD"/>
    <property type="match status" value="1"/>
</dbReference>
<evidence type="ECO:0000256" key="3">
    <source>
        <dbReference type="ARBA" id="ARBA00023004"/>
    </source>
</evidence>
<gene>
    <name evidence="4" type="ORF">LCGC14_0940940</name>
</gene>
<dbReference type="InterPro" id="IPR042243">
    <property type="entry name" value="HypD_1"/>
</dbReference>
<dbReference type="Gene3D" id="3.40.50.11750">
    <property type="entry name" value="HypD, alpha/beta domain 1"/>
    <property type="match status" value="2"/>
</dbReference>
<protein>
    <recommendedName>
        <fullName evidence="5">Hydrogenase formation protein HypD</fullName>
    </recommendedName>
</protein>
<dbReference type="GO" id="GO:0051539">
    <property type="term" value="F:4 iron, 4 sulfur cluster binding"/>
    <property type="evidence" value="ECO:0007669"/>
    <property type="project" value="TreeGrafter"/>
</dbReference>
<evidence type="ECO:0008006" key="5">
    <source>
        <dbReference type="Google" id="ProtNLM"/>
    </source>
</evidence>
<evidence type="ECO:0000256" key="1">
    <source>
        <dbReference type="ARBA" id="ARBA00007888"/>
    </source>
</evidence>
<dbReference type="InterPro" id="IPR002780">
    <property type="entry name" value="Hyd_form_HypD"/>
</dbReference>
<dbReference type="GO" id="GO:0070025">
    <property type="term" value="F:carbon monoxide binding"/>
    <property type="evidence" value="ECO:0007669"/>
    <property type="project" value="TreeGrafter"/>
</dbReference>
<organism evidence="4">
    <name type="scientific">marine sediment metagenome</name>
    <dbReference type="NCBI Taxonomy" id="412755"/>
    <lineage>
        <taxon>unclassified sequences</taxon>
        <taxon>metagenomes</taxon>
        <taxon>ecological metagenomes</taxon>
    </lineage>
</organism>
<proteinExistence type="inferred from homology"/>
<evidence type="ECO:0000256" key="2">
    <source>
        <dbReference type="ARBA" id="ARBA00022723"/>
    </source>
</evidence>
<dbReference type="InterPro" id="IPR042244">
    <property type="entry name" value="HypD_2_sf"/>
</dbReference>
<dbReference type="GO" id="GO:0005506">
    <property type="term" value="F:iron ion binding"/>
    <property type="evidence" value="ECO:0007669"/>
    <property type="project" value="TreeGrafter"/>
</dbReference>